<comment type="caution">
    <text evidence="1">The sequence shown here is derived from an EMBL/GenBank/DDBJ whole genome shotgun (WGS) entry which is preliminary data.</text>
</comment>
<proteinExistence type="predicted"/>
<evidence type="ECO:0000313" key="2">
    <source>
        <dbReference type="Proteomes" id="UP000280296"/>
    </source>
</evidence>
<evidence type="ECO:0000313" key="1">
    <source>
        <dbReference type="EMBL" id="RUL87206.1"/>
    </source>
</evidence>
<gene>
    <name evidence="1" type="ORF">TsocGM_13340</name>
</gene>
<name>A0A432MJ76_9BACT</name>
<dbReference type="EMBL" id="RYZH01000024">
    <property type="protein sequence ID" value="RUL87206.1"/>
    <property type="molecule type" value="Genomic_DNA"/>
</dbReference>
<dbReference type="OrthoDB" id="261104at2"/>
<dbReference type="Proteomes" id="UP000280296">
    <property type="component" value="Unassembled WGS sequence"/>
</dbReference>
<reference evidence="1 2" key="2">
    <citation type="submission" date="2019-01" db="EMBL/GenBank/DDBJ databases">
        <title>Tautonia sociabilis, a novel thermotolerant planctomycete of Isosphaeraceae family, isolated from a 4000 m deep subterranean habitat.</title>
        <authorList>
            <person name="Kovaleva O.L."/>
            <person name="Elcheninov A.G."/>
            <person name="Van Heerden E."/>
            <person name="Toshchakov S.V."/>
            <person name="Novikov A."/>
            <person name="Bonch-Osmolovskaya E.A."/>
            <person name="Kublanov I.V."/>
        </authorList>
    </citation>
    <scope>NUCLEOTIDE SEQUENCE [LARGE SCALE GENOMIC DNA]</scope>
    <source>
        <strain evidence="1 2">GM2012</strain>
    </source>
</reference>
<sequence length="289" mass="31790">MPPRLVSLGILLLWAVSASSLLVRDVLPDLLVGPPPDLRDVARADDSAGPTRWTILVDDPSAEDPDDLRAVGLAVTETDRMPDGHVRLGSEVVFDAGAMLQRTPLEGTDGQRLVVKSVLDVDQAGNLNMLRTAVRIEGDPSELLILEGHLEDDAIAITARGPMLVFGERTFRFPYRARGMVQNSLSPLERIPGLHVGQRWESRVVSPLTGRVETVHVEVTDRNVMVPWGDGLVPTFLIETRMALPMRVVRARTWARESDGLVLRQEVPLMIVTLVLERQPPPPGAVENR</sequence>
<organism evidence="1 2">
    <name type="scientific">Tautonia sociabilis</name>
    <dbReference type="NCBI Taxonomy" id="2080755"/>
    <lineage>
        <taxon>Bacteria</taxon>
        <taxon>Pseudomonadati</taxon>
        <taxon>Planctomycetota</taxon>
        <taxon>Planctomycetia</taxon>
        <taxon>Isosphaerales</taxon>
        <taxon>Isosphaeraceae</taxon>
        <taxon>Tautonia</taxon>
    </lineage>
</organism>
<keyword evidence="2" id="KW-1185">Reference proteome</keyword>
<dbReference type="RefSeq" id="WP_126725911.1">
    <property type="nucleotide sequence ID" value="NZ_RYZH01000024.1"/>
</dbReference>
<accession>A0A432MJ76</accession>
<dbReference type="AlphaFoldDB" id="A0A432MJ76"/>
<reference evidence="1 2" key="1">
    <citation type="submission" date="2018-12" db="EMBL/GenBank/DDBJ databases">
        <authorList>
            <person name="Toschakov S.V."/>
        </authorList>
    </citation>
    <scope>NUCLEOTIDE SEQUENCE [LARGE SCALE GENOMIC DNA]</scope>
    <source>
        <strain evidence="1 2">GM2012</strain>
    </source>
</reference>
<protein>
    <submittedName>
        <fullName evidence="1">Uncharacterized protein</fullName>
    </submittedName>
</protein>